<dbReference type="Proteomes" id="UP000218765">
    <property type="component" value="Chromosome"/>
</dbReference>
<keyword evidence="9" id="KW-1185">Reference proteome</keyword>
<evidence type="ECO:0000256" key="4">
    <source>
        <dbReference type="ARBA" id="ARBA00022525"/>
    </source>
</evidence>
<dbReference type="InterPro" id="IPR001029">
    <property type="entry name" value="Flagellin_N"/>
</dbReference>
<keyword evidence="5" id="KW-0975">Bacterial flagellum</keyword>
<dbReference type="GO" id="GO:0071973">
    <property type="term" value="P:bacterial-type flagellum-dependent cell motility"/>
    <property type="evidence" value="ECO:0007669"/>
    <property type="project" value="InterPro"/>
</dbReference>
<proteinExistence type="inferred from homology"/>
<evidence type="ECO:0000259" key="6">
    <source>
        <dbReference type="Pfam" id="PF00669"/>
    </source>
</evidence>
<dbReference type="PANTHER" id="PTHR42792">
    <property type="entry name" value="FLAGELLIN"/>
    <property type="match status" value="1"/>
</dbReference>
<reference evidence="8 9" key="1">
    <citation type="submission" date="2017-05" db="EMBL/GenBank/DDBJ databases">
        <title>Thiocyanate degradation by Thiohalobacter thiocyanaticus FOKN1.</title>
        <authorList>
            <person name="Oshiki M."/>
            <person name="Fukushima T."/>
            <person name="Kawano S."/>
            <person name="Nakagawa J."/>
        </authorList>
    </citation>
    <scope>NUCLEOTIDE SEQUENCE [LARGE SCALE GENOMIC DNA]</scope>
    <source>
        <strain evidence="8 9">FOKN1</strain>
    </source>
</reference>
<dbReference type="Pfam" id="PF00669">
    <property type="entry name" value="Flagellin_N"/>
    <property type="match status" value="1"/>
</dbReference>
<keyword evidence="8" id="KW-0282">Flagellum</keyword>
<dbReference type="KEGG" id="ttc:FOKN1_1460"/>
<evidence type="ECO:0000256" key="3">
    <source>
        <dbReference type="ARBA" id="ARBA00005709"/>
    </source>
</evidence>
<sequence>MRISTSQLYLQGLQAIQDQQTQLARVSNQLGTGRRIISPADDPAASASIVGLNEDLQRLERFQTNADRAESRLGLTETTLDSGISAMQRLRELAITGLNGSQSAESRADIAAEARQLLDQMIALGNTRDANGEYIFGGFQSQTQPFTQTAGVVSYNGDQGQRFLAVGENRQVAVTDNGSDIFMAAPADNAQSAFTVIADFAAAMENNTPQDLDSPPRSAHILDDMDAVLDNMSGARSTIGARQRAIDLQREQNADAILRMEQTRSGLQDLDFAEAATNLQRHTAALEAAQLSFTRIQGLSLFNFLR</sequence>
<evidence type="ECO:0000313" key="9">
    <source>
        <dbReference type="Proteomes" id="UP000218765"/>
    </source>
</evidence>
<dbReference type="GO" id="GO:0009424">
    <property type="term" value="C:bacterial-type flagellum hook"/>
    <property type="evidence" value="ECO:0007669"/>
    <property type="project" value="InterPro"/>
</dbReference>
<protein>
    <submittedName>
        <fullName evidence="8">Flagellar hook-associated protein 3 FlgL</fullName>
    </submittedName>
</protein>
<dbReference type="GO" id="GO:0005576">
    <property type="term" value="C:extracellular region"/>
    <property type="evidence" value="ECO:0007669"/>
    <property type="project" value="UniProtKB-SubCell"/>
</dbReference>
<organism evidence="8 9">
    <name type="scientific">Thiohalobacter thiocyanaticus</name>
    <dbReference type="NCBI Taxonomy" id="585455"/>
    <lineage>
        <taxon>Bacteria</taxon>
        <taxon>Pseudomonadati</taxon>
        <taxon>Pseudomonadota</taxon>
        <taxon>Gammaproteobacteria</taxon>
        <taxon>Thiohalobacterales</taxon>
        <taxon>Thiohalobacteraceae</taxon>
        <taxon>Thiohalobacter</taxon>
    </lineage>
</organism>
<dbReference type="RefSeq" id="WP_096366009.1">
    <property type="nucleotide sequence ID" value="NZ_AP018052.1"/>
</dbReference>
<dbReference type="InterPro" id="IPR046358">
    <property type="entry name" value="Flagellin_C"/>
</dbReference>
<dbReference type="SUPFAM" id="SSF64518">
    <property type="entry name" value="Phase 1 flagellin"/>
    <property type="match status" value="1"/>
</dbReference>
<comment type="similarity">
    <text evidence="3">Belongs to the bacterial flagellin family.</text>
</comment>
<dbReference type="EMBL" id="AP018052">
    <property type="protein sequence ID" value="BAZ93856.1"/>
    <property type="molecule type" value="Genomic_DNA"/>
</dbReference>
<name>A0A1Z4VQD8_9GAMM</name>
<keyword evidence="8" id="KW-0966">Cell projection</keyword>
<dbReference type="AlphaFoldDB" id="A0A1Z4VQD8"/>
<gene>
    <name evidence="8" type="ORF">FOKN1_1460</name>
</gene>
<evidence type="ECO:0000259" key="7">
    <source>
        <dbReference type="Pfam" id="PF00700"/>
    </source>
</evidence>
<accession>A0A1Z4VQD8</accession>
<evidence type="ECO:0000256" key="2">
    <source>
        <dbReference type="ARBA" id="ARBA00004613"/>
    </source>
</evidence>
<dbReference type="OrthoDB" id="9768249at2"/>
<feature type="domain" description="Flagellin C-terminal" evidence="7">
    <location>
        <begin position="224"/>
        <end position="305"/>
    </location>
</feature>
<dbReference type="PANTHER" id="PTHR42792:SF1">
    <property type="entry name" value="FLAGELLAR HOOK-ASSOCIATED PROTEIN 3"/>
    <property type="match status" value="1"/>
</dbReference>
<keyword evidence="4" id="KW-0964">Secreted</keyword>
<evidence type="ECO:0000256" key="5">
    <source>
        <dbReference type="ARBA" id="ARBA00023143"/>
    </source>
</evidence>
<dbReference type="Pfam" id="PF00700">
    <property type="entry name" value="Flagellin_C"/>
    <property type="match status" value="1"/>
</dbReference>
<comment type="subcellular location">
    <subcellularLocation>
        <location evidence="1">Bacterial flagellum</location>
    </subcellularLocation>
    <subcellularLocation>
        <location evidence="2">Secreted</location>
    </subcellularLocation>
</comment>
<feature type="domain" description="Flagellin N-terminal" evidence="6">
    <location>
        <begin position="3"/>
        <end position="139"/>
    </location>
</feature>
<dbReference type="Gene3D" id="1.20.1330.10">
    <property type="entry name" value="f41 fragment of flagellin, N-terminal domain"/>
    <property type="match status" value="1"/>
</dbReference>
<evidence type="ECO:0000313" key="8">
    <source>
        <dbReference type="EMBL" id="BAZ93856.1"/>
    </source>
</evidence>
<keyword evidence="8" id="KW-0969">Cilium</keyword>
<dbReference type="NCBIfam" id="TIGR02550">
    <property type="entry name" value="flagell_flgL"/>
    <property type="match status" value="1"/>
</dbReference>
<dbReference type="InterPro" id="IPR013384">
    <property type="entry name" value="Flagell_FlgL"/>
</dbReference>
<evidence type="ECO:0000256" key="1">
    <source>
        <dbReference type="ARBA" id="ARBA00004365"/>
    </source>
</evidence>
<dbReference type="InterPro" id="IPR001492">
    <property type="entry name" value="Flagellin"/>
</dbReference>
<dbReference type="GO" id="GO:0005198">
    <property type="term" value="F:structural molecule activity"/>
    <property type="evidence" value="ECO:0007669"/>
    <property type="project" value="InterPro"/>
</dbReference>